<evidence type="ECO:0000256" key="1">
    <source>
        <dbReference type="SAM" id="MobiDB-lite"/>
    </source>
</evidence>
<keyword evidence="2" id="KW-0812">Transmembrane</keyword>
<organism evidence="3 4">
    <name type="scientific">Fictibacillus terranigra</name>
    <dbReference type="NCBI Taxonomy" id="3058424"/>
    <lineage>
        <taxon>Bacteria</taxon>
        <taxon>Bacillati</taxon>
        <taxon>Bacillota</taxon>
        <taxon>Bacilli</taxon>
        <taxon>Bacillales</taxon>
        <taxon>Fictibacillaceae</taxon>
        <taxon>Fictibacillus</taxon>
    </lineage>
</organism>
<gene>
    <name evidence="3" type="ORF">QYF49_13535</name>
</gene>
<evidence type="ECO:0000313" key="4">
    <source>
        <dbReference type="Proteomes" id="UP001168694"/>
    </source>
</evidence>
<feature type="compositionally biased region" description="Basic residues" evidence="1">
    <location>
        <begin position="74"/>
        <end position="84"/>
    </location>
</feature>
<keyword evidence="2" id="KW-1133">Transmembrane helix</keyword>
<feature type="transmembrane region" description="Helical" evidence="2">
    <location>
        <begin position="12"/>
        <end position="31"/>
    </location>
</feature>
<accession>A0ABT8E7Z6</accession>
<reference evidence="3" key="1">
    <citation type="submission" date="2023-06" db="EMBL/GenBank/DDBJ databases">
        <title>Draft Genome Sequences of Representative Paenibacillus Polymyxa, Bacillus cereus, Fictibacillus sp., and Brevibacillus agri Strains Isolated from Amazonian Dark Earth.</title>
        <authorList>
            <person name="Pellegrinetti T.A."/>
            <person name="Cunha I.C.M."/>
            <person name="Chaves M.G."/>
            <person name="Freitas A.S."/>
            <person name="Silva A.V.R."/>
            <person name="Tsai S.M."/>
            <person name="Mendes L.W."/>
        </authorList>
    </citation>
    <scope>NUCLEOTIDE SEQUENCE</scope>
    <source>
        <strain evidence="3">CENA-BCM004</strain>
    </source>
</reference>
<dbReference type="EMBL" id="JAUHLN010000002">
    <property type="protein sequence ID" value="MDN4074026.1"/>
    <property type="molecule type" value="Genomic_DNA"/>
</dbReference>
<sequence>MKQKGDSLYKVWIALFVLTIFIGLLTVWIDIAWVKKALWSVLLLFSMIAAAAMYPGSKDSSNKHKDNVTSIHELKKKKGRRKGM</sequence>
<name>A0ABT8E7Z6_9BACL</name>
<dbReference type="RefSeq" id="WP_290400104.1">
    <property type="nucleotide sequence ID" value="NZ_JAUHLN010000002.1"/>
</dbReference>
<evidence type="ECO:0000256" key="2">
    <source>
        <dbReference type="SAM" id="Phobius"/>
    </source>
</evidence>
<comment type="caution">
    <text evidence="3">The sequence shown here is derived from an EMBL/GenBank/DDBJ whole genome shotgun (WGS) entry which is preliminary data.</text>
</comment>
<dbReference type="Proteomes" id="UP001168694">
    <property type="component" value="Unassembled WGS sequence"/>
</dbReference>
<keyword evidence="4" id="KW-1185">Reference proteome</keyword>
<keyword evidence="2" id="KW-0472">Membrane</keyword>
<feature type="transmembrane region" description="Helical" evidence="2">
    <location>
        <begin position="37"/>
        <end position="55"/>
    </location>
</feature>
<evidence type="ECO:0000313" key="3">
    <source>
        <dbReference type="EMBL" id="MDN4074026.1"/>
    </source>
</evidence>
<feature type="region of interest" description="Disordered" evidence="1">
    <location>
        <begin position="55"/>
        <end position="84"/>
    </location>
</feature>
<protein>
    <submittedName>
        <fullName evidence="3">Uncharacterized protein</fullName>
    </submittedName>
</protein>
<proteinExistence type="predicted"/>